<keyword evidence="2" id="KW-0663">Pyridoxal phosphate</keyword>
<dbReference type="InterPro" id="IPR015424">
    <property type="entry name" value="PyrdxlP-dep_Trfase"/>
</dbReference>
<evidence type="ECO:0000256" key="2">
    <source>
        <dbReference type="ARBA" id="ARBA00022898"/>
    </source>
</evidence>
<dbReference type="InterPro" id="IPR000524">
    <property type="entry name" value="Tscrpt_reg_HTH_GntR"/>
</dbReference>
<dbReference type="AlphaFoldDB" id="D6GQ84"/>
<dbReference type="Gene3D" id="1.10.10.10">
    <property type="entry name" value="Winged helix-like DNA-binding domain superfamily/Winged helix DNA-binding domain"/>
    <property type="match status" value="1"/>
</dbReference>
<dbReference type="GO" id="GO:0003677">
    <property type="term" value="F:DNA binding"/>
    <property type="evidence" value="ECO:0007669"/>
    <property type="project" value="UniProtKB-KW"/>
</dbReference>
<dbReference type="InterPro" id="IPR036388">
    <property type="entry name" value="WH-like_DNA-bd_sf"/>
</dbReference>
<gene>
    <name evidence="7" type="ordered locus">HMPREF0389_00859</name>
</gene>
<dbReference type="OrthoDB" id="9808770at2"/>
<proteinExistence type="inferred from homology"/>
<dbReference type="InterPro" id="IPR036390">
    <property type="entry name" value="WH_DNA-bd_sf"/>
</dbReference>
<dbReference type="KEGG" id="faa:HMPREF0389_00859"/>
<dbReference type="Proteomes" id="UP000007468">
    <property type="component" value="Chromosome"/>
</dbReference>
<name>D6GQ84_FILAD</name>
<dbReference type="STRING" id="546269.HMPREF0389_00859"/>
<accession>D6GQ84</accession>
<dbReference type="CDD" id="cd07377">
    <property type="entry name" value="WHTH_GntR"/>
    <property type="match status" value="1"/>
</dbReference>
<keyword evidence="8" id="KW-1185">Reference proteome</keyword>
<dbReference type="GO" id="GO:0003700">
    <property type="term" value="F:DNA-binding transcription factor activity"/>
    <property type="evidence" value="ECO:0007669"/>
    <property type="project" value="InterPro"/>
</dbReference>
<comment type="similarity">
    <text evidence="1">In the C-terminal section; belongs to the class-I pyridoxal-phosphate-dependent aminotransferase family.</text>
</comment>
<reference evidence="8" key="1">
    <citation type="submission" date="2010-12" db="EMBL/GenBank/DDBJ databases">
        <title>The genome sequence of Filifactor alocis strain ATCC 35896.</title>
        <authorList>
            <consortium name="The Broad Institute Genome Sequencing Platform"/>
            <person name="Ward D."/>
            <person name="Earl A."/>
            <person name="Feldgarden M."/>
            <person name="Young S.K."/>
            <person name="Gargeya S."/>
            <person name="Zeng Q."/>
            <person name="Alvarado L."/>
            <person name="Berlin A."/>
            <person name="Bochicchio J."/>
            <person name="Chapman S.B."/>
            <person name="Chen Z."/>
            <person name="Freedman E."/>
            <person name="Gellesch M."/>
            <person name="Goldberg J."/>
            <person name="Griggs A."/>
            <person name="Gujja S."/>
            <person name="Heilman E."/>
            <person name="Heiman D."/>
            <person name="Howarth C."/>
            <person name="Mehta T."/>
            <person name="Neiman D."/>
            <person name="Pearson M."/>
            <person name="Roberts A."/>
            <person name="Saif S."/>
            <person name="Shea T."/>
            <person name="Shenoy N."/>
            <person name="Sisk P."/>
            <person name="Stolte C."/>
            <person name="Sykes S."/>
            <person name="White J."/>
            <person name="Yandava C."/>
            <person name="Izard J."/>
            <person name="Blanton J.M."/>
            <person name="Baranova O.V."/>
            <person name="Tanner A.C."/>
            <person name="Dewhirst F.E."/>
            <person name="Haas B."/>
            <person name="Nusbaum C."/>
            <person name="Birren B."/>
        </authorList>
    </citation>
    <scope>NUCLEOTIDE SEQUENCE [LARGE SCALE GENOMIC DNA]</scope>
    <source>
        <strain evidence="8">ATCC 35896 / D40 B5</strain>
    </source>
</reference>
<protein>
    <submittedName>
        <fullName evidence="7">Transcriptional regulator, GntR family</fullName>
    </submittedName>
</protein>
<dbReference type="SMART" id="SM00345">
    <property type="entry name" value="HTH_GNTR"/>
    <property type="match status" value="1"/>
</dbReference>
<feature type="domain" description="HTH gntR-type" evidence="6">
    <location>
        <begin position="7"/>
        <end position="75"/>
    </location>
</feature>
<dbReference type="PROSITE" id="PS50949">
    <property type="entry name" value="HTH_GNTR"/>
    <property type="match status" value="1"/>
</dbReference>
<dbReference type="EMBL" id="CP002390">
    <property type="protein sequence ID" value="EFE28937.1"/>
    <property type="molecule type" value="Genomic_DNA"/>
</dbReference>
<dbReference type="InterPro" id="IPR015421">
    <property type="entry name" value="PyrdxlP-dep_Trfase_major"/>
</dbReference>
<dbReference type="GO" id="GO:0030170">
    <property type="term" value="F:pyridoxal phosphate binding"/>
    <property type="evidence" value="ECO:0007669"/>
    <property type="project" value="InterPro"/>
</dbReference>
<dbReference type="InterPro" id="IPR051446">
    <property type="entry name" value="HTH_trans_reg/aminotransferase"/>
</dbReference>
<dbReference type="PANTHER" id="PTHR46577:SF1">
    <property type="entry name" value="HTH-TYPE TRANSCRIPTIONAL REGULATORY PROTEIN GABR"/>
    <property type="match status" value="1"/>
</dbReference>
<evidence type="ECO:0000259" key="6">
    <source>
        <dbReference type="PROSITE" id="PS50949"/>
    </source>
</evidence>
<dbReference type="SUPFAM" id="SSF53383">
    <property type="entry name" value="PLP-dependent transferases"/>
    <property type="match status" value="1"/>
</dbReference>
<keyword evidence="4" id="KW-0238">DNA-binding</keyword>
<evidence type="ECO:0000256" key="5">
    <source>
        <dbReference type="ARBA" id="ARBA00023163"/>
    </source>
</evidence>
<evidence type="ECO:0000313" key="7">
    <source>
        <dbReference type="EMBL" id="EFE28937.1"/>
    </source>
</evidence>
<dbReference type="eggNOG" id="COG1167">
    <property type="taxonomic scope" value="Bacteria"/>
</dbReference>
<keyword evidence="3" id="KW-0805">Transcription regulation</keyword>
<dbReference type="InterPro" id="IPR004839">
    <property type="entry name" value="Aminotransferase_I/II_large"/>
</dbReference>
<dbReference type="SUPFAM" id="SSF46785">
    <property type="entry name" value="Winged helix' DNA-binding domain"/>
    <property type="match status" value="1"/>
</dbReference>
<evidence type="ECO:0000313" key="8">
    <source>
        <dbReference type="Proteomes" id="UP000007468"/>
    </source>
</evidence>
<dbReference type="PATRIC" id="fig|546269.5.peg.1353"/>
<keyword evidence="5" id="KW-0804">Transcription</keyword>
<evidence type="ECO:0000256" key="1">
    <source>
        <dbReference type="ARBA" id="ARBA00005384"/>
    </source>
</evidence>
<dbReference type="PANTHER" id="PTHR46577">
    <property type="entry name" value="HTH-TYPE TRANSCRIPTIONAL REGULATORY PROTEIN GABR"/>
    <property type="match status" value="1"/>
</dbReference>
<evidence type="ECO:0000256" key="4">
    <source>
        <dbReference type="ARBA" id="ARBA00023125"/>
    </source>
</evidence>
<evidence type="ECO:0000256" key="3">
    <source>
        <dbReference type="ARBA" id="ARBA00023015"/>
    </source>
</evidence>
<dbReference type="Pfam" id="PF00155">
    <property type="entry name" value="Aminotran_1_2"/>
    <property type="match status" value="1"/>
</dbReference>
<dbReference type="Gene3D" id="3.40.640.10">
    <property type="entry name" value="Type I PLP-dependent aspartate aminotransferase-like (Major domain)"/>
    <property type="match status" value="1"/>
</dbReference>
<sequence>MLFLKDGIIYLQIYEYYKKEIIKGTYVAHSKLPSKRRLSNEYQISLTSVENAYAKLLEEGFIYAKERKGYFVSDVGELYVLENKQHTFQKETSDIRYDFSYTGVSDEGFPHKIFRKFSNLILEDNDLLEQVDYQGYFPLRMQIADYLNRSRGFQTSPSRIIISSGSEYLFQIIFKLVEGTYAIEDPGYHMLRNIMDANEIRYECIPLDEFGMSIDALQNSSANICALTPAHQFPTGIIMNMKRRSEILNCSQIDFVIEDDYDSEFKYSNRPVPALKSIDYPDKVIYMGSFSKSISPSMRVSYMVLPESLLENYHQMFHCFVCPVSIIIQKILTEFLESGEFEKHLNRMRKIYSKKRQLIVDLLKDCPDIKITGADAGLHVVLQYPKYFTEKDIVAEALKQKIAVYGLESYGKKQEYPSILLGFATLTNEEITEGISLLKAISYHSTVPSP</sequence>
<organism evidence="7 8">
    <name type="scientific">Filifactor alocis (strain ATCC 35896 / CCUG 47790 / D40 B5)</name>
    <name type="common">Fusobacterium alocis</name>
    <dbReference type="NCBI Taxonomy" id="546269"/>
    <lineage>
        <taxon>Bacteria</taxon>
        <taxon>Bacillati</taxon>
        <taxon>Bacillota</taxon>
        <taxon>Clostridia</taxon>
        <taxon>Peptostreptococcales</taxon>
        <taxon>Filifactoraceae</taxon>
        <taxon>Filifactor</taxon>
    </lineage>
</organism>
<dbReference type="RefSeq" id="WP_014262852.1">
    <property type="nucleotide sequence ID" value="NC_016630.1"/>
</dbReference>
<dbReference type="CDD" id="cd00609">
    <property type="entry name" value="AAT_like"/>
    <property type="match status" value="1"/>
</dbReference>
<dbReference type="Pfam" id="PF00392">
    <property type="entry name" value="GntR"/>
    <property type="match status" value="1"/>
</dbReference>